<accession>A0A7X6LTU9</accession>
<keyword evidence="4 7" id="KW-0547">Nucleotide-binding</keyword>
<dbReference type="EC" id="6.3.4.19" evidence="7"/>
<comment type="catalytic activity">
    <reaction evidence="6 7">
        <text>cytidine(34) in tRNA(Ile2) + L-lysine + ATP = lysidine(34) in tRNA(Ile2) + AMP + diphosphate + H(+)</text>
        <dbReference type="Rhea" id="RHEA:43744"/>
        <dbReference type="Rhea" id="RHEA-COMP:10625"/>
        <dbReference type="Rhea" id="RHEA-COMP:10670"/>
        <dbReference type="ChEBI" id="CHEBI:15378"/>
        <dbReference type="ChEBI" id="CHEBI:30616"/>
        <dbReference type="ChEBI" id="CHEBI:32551"/>
        <dbReference type="ChEBI" id="CHEBI:33019"/>
        <dbReference type="ChEBI" id="CHEBI:82748"/>
        <dbReference type="ChEBI" id="CHEBI:83665"/>
        <dbReference type="ChEBI" id="CHEBI:456215"/>
        <dbReference type="EC" id="6.3.4.19"/>
    </reaction>
</comment>
<comment type="domain">
    <text evidence="7">The N-terminal region contains the highly conserved SGGXDS motif, predicted to be a P-loop motif involved in ATP binding.</text>
</comment>
<dbReference type="InterPro" id="IPR011063">
    <property type="entry name" value="TilS/TtcA_N"/>
</dbReference>
<dbReference type="HAMAP" id="MF_01161">
    <property type="entry name" value="tRNA_Ile_lys_synt"/>
    <property type="match status" value="1"/>
</dbReference>
<evidence type="ECO:0000256" key="6">
    <source>
        <dbReference type="ARBA" id="ARBA00048539"/>
    </source>
</evidence>
<sequence length="339" mass="35661">MDRPRPGVSGPGRPAPGRARLPETPAVLEMRHAVRDWLARYRPEGAVAVALSGGADSLALTAAAVAEAAAVDAVVVDHGLQDGSAEVAAAAAGVARELGCRSARVSRVRVQGPGGLEAAARRARYRALDEARAGLPVLVGHTLDDQAETVLLGLARGSGQRSIQGMAEFDDPWGRPLLAVRRAVTWEMCRDLGLEPHVDPHNSASEFARVRLRTEVLPLLEEVLGGGVAAALARTAAHLREDGIVLDEIADRLLSEACDGSTLSVEILATAQPAIRRRVIRSWLLAGGAKALTDKHLRAVEALVTDWHGQGGVAVGGGKPGIRLVARREHGRLTLAFAR</sequence>
<evidence type="ECO:0000259" key="9">
    <source>
        <dbReference type="Pfam" id="PF01171"/>
    </source>
</evidence>
<keyword evidence="12" id="KW-1185">Reference proteome</keyword>
<comment type="function">
    <text evidence="7">Ligates lysine onto the cytidine present at position 34 of the AUA codon-specific tRNA(Ile) that contains the anticodon CAU, in an ATP-dependent manner. Cytidine is converted to lysidine, thus changing the amino acid specificity of the tRNA from methionine to isoleucine.</text>
</comment>
<name>A0A7X6LTU9_9NOCA</name>
<dbReference type="InterPro" id="IPR014729">
    <property type="entry name" value="Rossmann-like_a/b/a_fold"/>
</dbReference>
<organism evidence="11 12">
    <name type="scientific">Nocardia veterana</name>
    <dbReference type="NCBI Taxonomy" id="132249"/>
    <lineage>
        <taxon>Bacteria</taxon>
        <taxon>Bacillati</taxon>
        <taxon>Actinomycetota</taxon>
        <taxon>Actinomycetes</taxon>
        <taxon>Mycobacteriales</taxon>
        <taxon>Nocardiaceae</taxon>
        <taxon>Nocardia</taxon>
    </lineage>
</organism>
<dbReference type="Gene3D" id="1.20.59.20">
    <property type="match status" value="1"/>
</dbReference>
<feature type="region of interest" description="Disordered" evidence="8">
    <location>
        <begin position="1"/>
        <end position="22"/>
    </location>
</feature>
<dbReference type="SUPFAM" id="SSF52402">
    <property type="entry name" value="Adenine nucleotide alpha hydrolases-like"/>
    <property type="match status" value="1"/>
</dbReference>
<evidence type="ECO:0000256" key="4">
    <source>
        <dbReference type="ARBA" id="ARBA00022741"/>
    </source>
</evidence>
<evidence type="ECO:0000259" key="10">
    <source>
        <dbReference type="Pfam" id="PF09179"/>
    </source>
</evidence>
<dbReference type="InterPro" id="IPR012795">
    <property type="entry name" value="tRNA_Ile_lys_synt_N"/>
</dbReference>
<dbReference type="InterPro" id="IPR012094">
    <property type="entry name" value="tRNA_Ile_lys_synt"/>
</dbReference>
<keyword evidence="5 7" id="KW-0067">ATP-binding</keyword>
<comment type="similarity">
    <text evidence="7">Belongs to the tRNA(Ile)-lysidine synthase family.</text>
</comment>
<proteinExistence type="inferred from homology"/>
<gene>
    <name evidence="7 11" type="primary">tilS</name>
    <name evidence="11" type="ORF">HGA07_01820</name>
</gene>
<keyword evidence="3 7" id="KW-0819">tRNA processing</keyword>
<evidence type="ECO:0000256" key="7">
    <source>
        <dbReference type="HAMAP-Rule" id="MF_01161"/>
    </source>
</evidence>
<dbReference type="GO" id="GO:0005524">
    <property type="term" value="F:ATP binding"/>
    <property type="evidence" value="ECO:0007669"/>
    <property type="project" value="UniProtKB-UniRule"/>
</dbReference>
<dbReference type="SUPFAM" id="SSF82829">
    <property type="entry name" value="MesJ substrate recognition domain-like"/>
    <property type="match status" value="1"/>
</dbReference>
<keyword evidence="1 7" id="KW-0963">Cytoplasm</keyword>
<dbReference type="PANTHER" id="PTHR43033">
    <property type="entry name" value="TRNA(ILE)-LYSIDINE SYNTHASE-RELATED"/>
    <property type="match status" value="1"/>
</dbReference>
<dbReference type="GO" id="GO:0032267">
    <property type="term" value="F:tRNA(Ile)-lysidine synthase activity"/>
    <property type="evidence" value="ECO:0007669"/>
    <property type="project" value="UniProtKB-EC"/>
</dbReference>
<evidence type="ECO:0000256" key="5">
    <source>
        <dbReference type="ARBA" id="ARBA00022840"/>
    </source>
</evidence>
<dbReference type="NCBIfam" id="TIGR02432">
    <property type="entry name" value="lysidine_TilS_N"/>
    <property type="match status" value="1"/>
</dbReference>
<evidence type="ECO:0000313" key="11">
    <source>
        <dbReference type="EMBL" id="NKY84362.1"/>
    </source>
</evidence>
<dbReference type="InterPro" id="IPR015262">
    <property type="entry name" value="tRNA_Ile_lys_synt_subst-bd"/>
</dbReference>
<evidence type="ECO:0000256" key="1">
    <source>
        <dbReference type="ARBA" id="ARBA00022490"/>
    </source>
</evidence>
<feature type="domain" description="tRNA(Ile)-lysidine synthase substrate-binding" evidence="10">
    <location>
        <begin position="263"/>
        <end position="333"/>
    </location>
</feature>
<dbReference type="Gene3D" id="3.40.50.620">
    <property type="entry name" value="HUPs"/>
    <property type="match status" value="1"/>
</dbReference>
<dbReference type="EMBL" id="JAAXPE010000001">
    <property type="protein sequence ID" value="NKY84362.1"/>
    <property type="molecule type" value="Genomic_DNA"/>
</dbReference>
<comment type="subcellular location">
    <subcellularLocation>
        <location evidence="7">Cytoplasm</location>
    </subcellularLocation>
</comment>
<protein>
    <recommendedName>
        <fullName evidence="7">tRNA(Ile)-lysidine synthase</fullName>
        <ecNumber evidence="7">6.3.4.19</ecNumber>
    </recommendedName>
    <alternativeName>
        <fullName evidence="7">tRNA(Ile)-2-lysyl-cytidine synthase</fullName>
    </alternativeName>
    <alternativeName>
        <fullName evidence="7">tRNA(Ile)-lysidine synthetase</fullName>
    </alternativeName>
</protein>
<dbReference type="Pfam" id="PF09179">
    <property type="entry name" value="TilS"/>
    <property type="match status" value="1"/>
</dbReference>
<dbReference type="Pfam" id="PF01171">
    <property type="entry name" value="ATP_bind_3"/>
    <property type="match status" value="1"/>
</dbReference>
<dbReference type="AlphaFoldDB" id="A0A7X6LTU9"/>
<feature type="domain" description="tRNA(Ile)-lysidine/2-thiocytidine synthase N-terminal" evidence="9">
    <location>
        <begin position="47"/>
        <end position="214"/>
    </location>
</feature>
<feature type="compositionally biased region" description="Low complexity" evidence="8">
    <location>
        <begin position="1"/>
        <end position="19"/>
    </location>
</feature>
<evidence type="ECO:0000313" key="12">
    <source>
        <dbReference type="Proteomes" id="UP000523447"/>
    </source>
</evidence>
<evidence type="ECO:0000256" key="2">
    <source>
        <dbReference type="ARBA" id="ARBA00022598"/>
    </source>
</evidence>
<dbReference type="GO" id="GO:0006400">
    <property type="term" value="P:tRNA modification"/>
    <property type="evidence" value="ECO:0007669"/>
    <property type="project" value="UniProtKB-UniRule"/>
</dbReference>
<evidence type="ECO:0000256" key="3">
    <source>
        <dbReference type="ARBA" id="ARBA00022694"/>
    </source>
</evidence>
<dbReference type="RefSeq" id="WP_051031045.1">
    <property type="nucleotide sequence ID" value="NZ_CAWPHS010000001.1"/>
</dbReference>
<dbReference type="PANTHER" id="PTHR43033:SF1">
    <property type="entry name" value="TRNA(ILE)-LYSIDINE SYNTHASE-RELATED"/>
    <property type="match status" value="1"/>
</dbReference>
<evidence type="ECO:0000256" key="8">
    <source>
        <dbReference type="SAM" id="MobiDB-lite"/>
    </source>
</evidence>
<dbReference type="Proteomes" id="UP000523447">
    <property type="component" value="Unassembled WGS sequence"/>
</dbReference>
<dbReference type="GO" id="GO:0005737">
    <property type="term" value="C:cytoplasm"/>
    <property type="evidence" value="ECO:0007669"/>
    <property type="project" value="UniProtKB-SubCell"/>
</dbReference>
<feature type="binding site" evidence="7">
    <location>
        <begin position="52"/>
        <end position="57"/>
    </location>
    <ligand>
        <name>ATP</name>
        <dbReference type="ChEBI" id="CHEBI:30616"/>
    </ligand>
</feature>
<comment type="caution">
    <text evidence="11">The sequence shown here is derived from an EMBL/GenBank/DDBJ whole genome shotgun (WGS) entry which is preliminary data.</text>
</comment>
<keyword evidence="2 7" id="KW-0436">Ligase</keyword>
<reference evidence="11 12" key="1">
    <citation type="submission" date="2020-04" db="EMBL/GenBank/DDBJ databases">
        <title>MicrobeNet Type strains.</title>
        <authorList>
            <person name="Nicholson A.C."/>
        </authorList>
    </citation>
    <scope>NUCLEOTIDE SEQUENCE [LARGE SCALE GENOMIC DNA]</scope>
    <source>
        <strain evidence="11 12">DSM 44445</strain>
    </source>
</reference>